<feature type="compositionally biased region" description="Basic and acidic residues" evidence="1">
    <location>
        <begin position="27"/>
        <end position="46"/>
    </location>
</feature>
<dbReference type="CDD" id="cd04080">
    <property type="entry name" value="CBM6_cellulase-like"/>
    <property type="match status" value="1"/>
</dbReference>
<dbReference type="Pfam" id="PF18099">
    <property type="entry name" value="CBM_35_2"/>
    <property type="match status" value="1"/>
</dbReference>
<sequence length="538" mass="61145">MKKITKYILLIAAVLFIGCSDSNDDTYPPKKPDTEEPEPEPEKPGEDDIPEHNAILGSLCGFEGDLRKGKNYKGEDRPTTYYNVPLFEAVPEGSEDGWWDNLVEEIAYSGLDYIAANCRGLQPSYPKKYVDHGDPTHIKQLIEAMERRGVADKFKVAIFDDCPASWEAARNEDLGRGYAGYSADNPGQRKPYPLKDIAVDTKEFQDSIYQYIWDYNIRLAFQNIPEKYIFKYNGRPVVYFWGCSFVGDVPGKLSYILKRVREDCIKEFGMDPLLIIDQDWGKRDNTLTAATEVVGGINNWFNMDNPYTVRTFKDLTIGVGIPGFLVNDKKGNKMFVDADHGRLLQKALTYSVKNRANLIFLEGFTDVLENAAYWRSTDEVYYDYPNQRLNILRKWSSNPYPKEFKVEAEACDYFEDKSSGNSGGQYRKGDLDIKKCNDVYEGWCVTATESGEWLKWVELPFSAGNSVVKLRYSALSAVKIRFDIDKKEGSVVELPATGGTWKEIDAATVNFEKKGWREVVLNIISGNADLNYFTIVAE</sequence>
<evidence type="ECO:0000313" key="5">
    <source>
        <dbReference type="EMBL" id="VYS74877.1"/>
    </source>
</evidence>
<dbReference type="Gene3D" id="3.20.20.80">
    <property type="entry name" value="Glycosidases"/>
    <property type="match status" value="1"/>
</dbReference>
<dbReference type="Gene3D" id="2.60.120.260">
    <property type="entry name" value="Galactose-binding domain-like"/>
    <property type="match status" value="1"/>
</dbReference>
<dbReference type="InterPro" id="IPR041342">
    <property type="entry name" value="CBM35"/>
</dbReference>
<dbReference type="InterPro" id="IPR008979">
    <property type="entry name" value="Galactose-bd-like_sf"/>
</dbReference>
<dbReference type="InterPro" id="IPR032178">
    <property type="entry name" value="DUF5010"/>
</dbReference>
<name>A0A6N2R285_9BACE</name>
<dbReference type="EMBL" id="CACRSU010000004">
    <property type="protein sequence ID" value="VYS74877.1"/>
    <property type="molecule type" value="Genomic_DNA"/>
</dbReference>
<protein>
    <recommendedName>
        <fullName evidence="6">DUF5010 domain-containing protein</fullName>
    </recommendedName>
</protein>
<keyword evidence="2" id="KW-0732">Signal</keyword>
<accession>A0A6N2R285</accession>
<evidence type="ECO:0000259" key="3">
    <source>
        <dbReference type="Pfam" id="PF16402"/>
    </source>
</evidence>
<evidence type="ECO:0008006" key="6">
    <source>
        <dbReference type="Google" id="ProtNLM"/>
    </source>
</evidence>
<dbReference type="Pfam" id="PF16402">
    <property type="entry name" value="DUF5010"/>
    <property type="match status" value="1"/>
</dbReference>
<feature type="signal peptide" evidence="2">
    <location>
        <begin position="1"/>
        <end position="22"/>
    </location>
</feature>
<gene>
    <name evidence="5" type="ORF">BILFYP9_00421</name>
</gene>
<dbReference type="RefSeq" id="WP_138292765.1">
    <property type="nucleotide sequence ID" value="NZ_BAABZC010000004.1"/>
</dbReference>
<feature type="domain" description="DUF5010" evidence="3">
    <location>
        <begin position="54"/>
        <end position="413"/>
    </location>
</feature>
<evidence type="ECO:0000256" key="2">
    <source>
        <dbReference type="SAM" id="SignalP"/>
    </source>
</evidence>
<reference evidence="5" key="1">
    <citation type="submission" date="2019-11" db="EMBL/GenBank/DDBJ databases">
        <authorList>
            <person name="Feng L."/>
        </authorList>
    </citation>
    <scope>NUCLEOTIDE SEQUENCE</scope>
    <source>
        <strain evidence="5">BintestinalisLFYP9</strain>
    </source>
</reference>
<feature type="chain" id="PRO_5027081448" description="DUF5010 domain-containing protein" evidence="2">
    <location>
        <begin position="23"/>
        <end position="538"/>
    </location>
</feature>
<evidence type="ECO:0000259" key="4">
    <source>
        <dbReference type="Pfam" id="PF18099"/>
    </source>
</evidence>
<proteinExistence type="predicted"/>
<feature type="domain" description="Carbohydrate binding module family 35" evidence="4">
    <location>
        <begin position="427"/>
        <end position="535"/>
    </location>
</feature>
<dbReference type="SUPFAM" id="SSF49785">
    <property type="entry name" value="Galactose-binding domain-like"/>
    <property type="match status" value="1"/>
</dbReference>
<feature type="region of interest" description="Disordered" evidence="1">
    <location>
        <begin position="22"/>
        <end position="50"/>
    </location>
</feature>
<organism evidence="5">
    <name type="scientific">Bacteroides intestinalis</name>
    <dbReference type="NCBI Taxonomy" id="329854"/>
    <lineage>
        <taxon>Bacteria</taxon>
        <taxon>Pseudomonadati</taxon>
        <taxon>Bacteroidota</taxon>
        <taxon>Bacteroidia</taxon>
        <taxon>Bacteroidales</taxon>
        <taxon>Bacteroidaceae</taxon>
        <taxon>Bacteroides</taxon>
    </lineage>
</organism>
<evidence type="ECO:0000256" key="1">
    <source>
        <dbReference type="SAM" id="MobiDB-lite"/>
    </source>
</evidence>
<dbReference type="AlphaFoldDB" id="A0A6N2R285"/>
<dbReference type="PROSITE" id="PS51257">
    <property type="entry name" value="PROKAR_LIPOPROTEIN"/>
    <property type="match status" value="1"/>
</dbReference>